<reference evidence="3 4" key="1">
    <citation type="submission" date="2016-11" db="EMBL/GenBank/DDBJ databases">
        <authorList>
            <person name="Jaros S."/>
            <person name="Januszkiewicz K."/>
            <person name="Wedrychowicz H."/>
        </authorList>
    </citation>
    <scope>NUCLEOTIDE SEQUENCE [LARGE SCALE GENOMIC DNA]</scope>
    <source>
        <strain evidence="3 4">DSM 22330</strain>
    </source>
</reference>
<dbReference type="SUPFAM" id="SSF50129">
    <property type="entry name" value="GroES-like"/>
    <property type="match status" value="1"/>
</dbReference>
<dbReference type="GO" id="GO:0070402">
    <property type="term" value="F:NADPH binding"/>
    <property type="evidence" value="ECO:0007669"/>
    <property type="project" value="TreeGrafter"/>
</dbReference>
<evidence type="ECO:0000256" key="1">
    <source>
        <dbReference type="ARBA" id="ARBA00022857"/>
    </source>
</evidence>
<dbReference type="Gene3D" id="3.40.50.720">
    <property type="entry name" value="NAD(P)-binding Rossmann-like Domain"/>
    <property type="match status" value="1"/>
</dbReference>
<dbReference type="EMBL" id="FPKS01000015">
    <property type="protein sequence ID" value="SFZ76298.1"/>
    <property type="molecule type" value="Genomic_DNA"/>
</dbReference>
<dbReference type="InterPro" id="IPR036291">
    <property type="entry name" value="NAD(P)-bd_dom_sf"/>
</dbReference>
<accession>A0A1K2HJ60</accession>
<dbReference type="Proteomes" id="UP000185655">
    <property type="component" value="Unassembled WGS sequence"/>
</dbReference>
<keyword evidence="1" id="KW-0521">NADP</keyword>
<name>A0A1K2HJ60_9LACT</name>
<evidence type="ECO:0008006" key="5">
    <source>
        <dbReference type="Google" id="ProtNLM"/>
    </source>
</evidence>
<dbReference type="SUPFAM" id="SSF51735">
    <property type="entry name" value="NAD(P)-binding Rossmann-fold domains"/>
    <property type="match status" value="1"/>
</dbReference>
<evidence type="ECO:0000256" key="2">
    <source>
        <dbReference type="ARBA" id="ARBA00023002"/>
    </source>
</evidence>
<proteinExistence type="predicted"/>
<gene>
    <name evidence="3" type="ORF">SAMN02746068_01905</name>
</gene>
<sequence>MKAVIQRDTNGIKALDFGEIEVEKFLPTSILIKTSMVPLLPYDVMKLNGKIPVTLPHVLGYGAVGRVEKVGKFRSEKLINQRVLVLNPSGTFKERITSHIPPLTISIPDAVTDSQAVSVVGGLDTAFVLYKKIIKSSHQIIVITGANSVIGLALLQLLKSSDKTIVPLIREKSANYFQKRCKDYQLPVYSGDENLKLEATLVVDIAGQEILLKSYIERGVDIISIAQQNILGVRFISEGIFPGEYAKLLELLKNGDIILPIDREFYYHEIKEAINYQENFPSRGRNLISFV</sequence>
<dbReference type="GO" id="GO:0016651">
    <property type="term" value="F:oxidoreductase activity, acting on NAD(P)H"/>
    <property type="evidence" value="ECO:0007669"/>
    <property type="project" value="TreeGrafter"/>
</dbReference>
<evidence type="ECO:0000313" key="4">
    <source>
        <dbReference type="Proteomes" id="UP000185655"/>
    </source>
</evidence>
<dbReference type="PANTHER" id="PTHR48106">
    <property type="entry name" value="QUINONE OXIDOREDUCTASE PIG3-RELATED"/>
    <property type="match status" value="1"/>
</dbReference>
<keyword evidence="2" id="KW-0560">Oxidoreductase</keyword>
<dbReference type="STRING" id="1122154.SAMN02746068_01905"/>
<dbReference type="OrthoDB" id="110915at2"/>
<organism evidence="3 4">
    <name type="scientific">Pseudolactococcus chungangensis CAU 28 = DSM 22330</name>
    <dbReference type="NCBI Taxonomy" id="1122154"/>
    <lineage>
        <taxon>Bacteria</taxon>
        <taxon>Bacillati</taxon>
        <taxon>Bacillota</taxon>
        <taxon>Bacilli</taxon>
        <taxon>Lactobacillales</taxon>
        <taxon>Streptococcaceae</taxon>
        <taxon>Pseudolactococcus</taxon>
    </lineage>
</organism>
<dbReference type="InterPro" id="IPR011032">
    <property type="entry name" value="GroES-like_sf"/>
</dbReference>
<dbReference type="RefSeq" id="WP_031367022.1">
    <property type="nucleotide sequence ID" value="NZ_FPKS01000015.1"/>
</dbReference>
<dbReference type="Gene3D" id="3.90.180.10">
    <property type="entry name" value="Medium-chain alcohol dehydrogenases, catalytic domain"/>
    <property type="match status" value="1"/>
</dbReference>
<dbReference type="AlphaFoldDB" id="A0A1K2HJ60"/>
<evidence type="ECO:0000313" key="3">
    <source>
        <dbReference type="EMBL" id="SFZ76298.1"/>
    </source>
</evidence>
<protein>
    <recommendedName>
        <fullName evidence="5">NADPH:quinone reductase</fullName>
    </recommendedName>
</protein>